<dbReference type="RefSeq" id="WP_013551368.1">
    <property type="nucleotide sequence ID" value="NC_014934.1"/>
</dbReference>
<dbReference type="PROSITE" id="PS51257">
    <property type="entry name" value="PROKAR_LIPOPROTEIN"/>
    <property type="match status" value="1"/>
</dbReference>
<dbReference type="STRING" id="688270.Celal_2612"/>
<evidence type="ECO:0000313" key="1">
    <source>
        <dbReference type="EMBL" id="ADV49897.1"/>
    </source>
</evidence>
<dbReference type="AlphaFoldDB" id="E6XAI1"/>
<dbReference type="EMBL" id="CP002453">
    <property type="protein sequence ID" value="ADV49897.1"/>
    <property type="molecule type" value="Genomic_DNA"/>
</dbReference>
<name>E6XAI1_CELAD</name>
<protein>
    <recommendedName>
        <fullName evidence="3">Lipoprotein</fullName>
    </recommendedName>
</protein>
<accession>E6XAI1</accession>
<organism evidence="1 2">
    <name type="scientific">Cellulophaga algicola (strain DSM 14237 / IC166 / ACAM 630)</name>
    <dbReference type="NCBI Taxonomy" id="688270"/>
    <lineage>
        <taxon>Bacteria</taxon>
        <taxon>Pseudomonadati</taxon>
        <taxon>Bacteroidota</taxon>
        <taxon>Flavobacteriia</taxon>
        <taxon>Flavobacteriales</taxon>
        <taxon>Flavobacteriaceae</taxon>
        <taxon>Cellulophaga</taxon>
    </lineage>
</organism>
<dbReference type="Proteomes" id="UP000008634">
    <property type="component" value="Chromosome"/>
</dbReference>
<dbReference type="KEGG" id="cao:Celal_2612"/>
<sequence>MKKLYIVFLLIFISSCDDGDLQIESLDFNDVDVQTCTAIDIAQANTLFKINDDEALILILEANVLTQEEGTITVNMTSSTSSTITYRIFSDTVTSDYFCDNIPPSSPTVLDEIIALEATIIITTTATGTVDVPEYEHYIELNSITLKTSNDERITDLSVDEFGTITTN</sequence>
<reference evidence="1 2" key="1">
    <citation type="journal article" date="2010" name="Stand. Genomic Sci.">
        <title>Complete genome sequence of Cellulophaga algicola type strain (IC166).</title>
        <authorList>
            <person name="Abt B."/>
            <person name="Lu M."/>
            <person name="Misra M."/>
            <person name="Han C."/>
            <person name="Nolan M."/>
            <person name="Lucas S."/>
            <person name="Hammon N."/>
            <person name="Deshpande S."/>
            <person name="Cheng J.F."/>
            <person name="Tapia R."/>
            <person name="Goodwin L."/>
            <person name="Pitluck S."/>
            <person name="Liolios K."/>
            <person name="Pagani I."/>
            <person name="Ivanova N."/>
            <person name="Mavromatis K."/>
            <person name="Ovchinikova G."/>
            <person name="Pati A."/>
            <person name="Chen A."/>
            <person name="Palaniappan K."/>
            <person name="Land M."/>
            <person name="Hauser L."/>
            <person name="Chang Y.J."/>
            <person name="Jeffries C.D."/>
            <person name="Detter J.C."/>
            <person name="Brambilla E."/>
            <person name="Rohde M."/>
            <person name="Tindall B.J."/>
            <person name="Goker M."/>
            <person name="Woyke T."/>
            <person name="Bristow J."/>
            <person name="Eisen J.A."/>
            <person name="Markowitz V."/>
            <person name="Hugenholtz P."/>
            <person name="Kyrpides N.C."/>
            <person name="Klenk H.P."/>
            <person name="Lapidus A."/>
        </authorList>
    </citation>
    <scope>NUCLEOTIDE SEQUENCE [LARGE SCALE GENOMIC DNA]</scope>
    <source>
        <strain evidence="2">DSM 14237 / IC166 / ACAM 630</strain>
    </source>
</reference>
<dbReference type="eggNOG" id="ENOG503161T">
    <property type="taxonomic scope" value="Bacteria"/>
</dbReference>
<proteinExistence type="predicted"/>
<dbReference type="HOGENOM" id="CLU_1560172_0_0_10"/>
<keyword evidence="2" id="KW-1185">Reference proteome</keyword>
<evidence type="ECO:0008006" key="3">
    <source>
        <dbReference type="Google" id="ProtNLM"/>
    </source>
</evidence>
<gene>
    <name evidence="1" type="ordered locus">Celal_2612</name>
</gene>
<dbReference type="OrthoDB" id="1417969at2"/>
<evidence type="ECO:0000313" key="2">
    <source>
        <dbReference type="Proteomes" id="UP000008634"/>
    </source>
</evidence>